<organism evidence="1 2">
    <name type="scientific">Populus trichocarpa</name>
    <name type="common">Western balsam poplar</name>
    <name type="synonym">Populus balsamifera subsp. trichocarpa</name>
    <dbReference type="NCBI Taxonomy" id="3694"/>
    <lineage>
        <taxon>Eukaryota</taxon>
        <taxon>Viridiplantae</taxon>
        <taxon>Streptophyta</taxon>
        <taxon>Embryophyta</taxon>
        <taxon>Tracheophyta</taxon>
        <taxon>Spermatophyta</taxon>
        <taxon>Magnoliopsida</taxon>
        <taxon>eudicotyledons</taxon>
        <taxon>Gunneridae</taxon>
        <taxon>Pentapetalae</taxon>
        <taxon>rosids</taxon>
        <taxon>fabids</taxon>
        <taxon>Malpighiales</taxon>
        <taxon>Salicaceae</taxon>
        <taxon>Saliceae</taxon>
        <taxon>Populus</taxon>
    </lineage>
</organism>
<sequence length="84" mass="8653">MAGLVAKKTTIGGASTTGTTICAVKCEHSQLTTSWQGSRQGLLSRHAHPLKQGGEAVPTAKQQPRTLGGVVQGLLPLFVTRSSG</sequence>
<gene>
    <name evidence="1" type="ORF">POPTR_007G086500</name>
</gene>
<accession>B9HFQ3</accession>
<protein>
    <submittedName>
        <fullName evidence="1">Uncharacterized protein</fullName>
    </submittedName>
</protein>
<name>B9HFQ3_POPTR</name>
<dbReference type="AlphaFoldDB" id="B9HFQ3"/>
<dbReference type="Proteomes" id="UP000006729">
    <property type="component" value="Chromosome 7"/>
</dbReference>
<keyword evidence="2" id="KW-1185">Reference proteome</keyword>
<evidence type="ECO:0000313" key="1">
    <source>
        <dbReference type="EMBL" id="PNT27834.1"/>
    </source>
</evidence>
<proteinExistence type="predicted"/>
<dbReference type="EMBL" id="CM009296">
    <property type="protein sequence ID" value="PNT27834.1"/>
    <property type="molecule type" value="Genomic_DNA"/>
</dbReference>
<dbReference type="HOGENOM" id="CLU_2531714_0_0_1"/>
<evidence type="ECO:0000313" key="2">
    <source>
        <dbReference type="Proteomes" id="UP000006729"/>
    </source>
</evidence>
<dbReference type="InParanoid" id="B9HFQ3"/>
<reference evidence="1 2" key="1">
    <citation type="journal article" date="2006" name="Science">
        <title>The genome of black cottonwood, Populus trichocarpa (Torr. &amp; Gray).</title>
        <authorList>
            <person name="Tuskan G.A."/>
            <person name="Difazio S."/>
            <person name="Jansson S."/>
            <person name="Bohlmann J."/>
            <person name="Grigoriev I."/>
            <person name="Hellsten U."/>
            <person name="Putnam N."/>
            <person name="Ralph S."/>
            <person name="Rombauts S."/>
            <person name="Salamov A."/>
            <person name="Schein J."/>
            <person name="Sterck L."/>
            <person name="Aerts A."/>
            <person name="Bhalerao R.R."/>
            <person name="Bhalerao R.P."/>
            <person name="Blaudez D."/>
            <person name="Boerjan W."/>
            <person name="Brun A."/>
            <person name="Brunner A."/>
            <person name="Busov V."/>
            <person name="Campbell M."/>
            <person name="Carlson J."/>
            <person name="Chalot M."/>
            <person name="Chapman J."/>
            <person name="Chen G.L."/>
            <person name="Cooper D."/>
            <person name="Coutinho P.M."/>
            <person name="Couturier J."/>
            <person name="Covert S."/>
            <person name="Cronk Q."/>
            <person name="Cunningham R."/>
            <person name="Davis J."/>
            <person name="Degroeve S."/>
            <person name="Dejardin A."/>
            <person name="Depamphilis C."/>
            <person name="Detter J."/>
            <person name="Dirks B."/>
            <person name="Dubchak I."/>
            <person name="Duplessis S."/>
            <person name="Ehlting J."/>
            <person name="Ellis B."/>
            <person name="Gendler K."/>
            <person name="Goodstein D."/>
            <person name="Gribskov M."/>
            <person name="Grimwood J."/>
            <person name="Groover A."/>
            <person name="Gunter L."/>
            <person name="Hamberger B."/>
            <person name="Heinze B."/>
            <person name="Helariutta Y."/>
            <person name="Henrissat B."/>
            <person name="Holligan D."/>
            <person name="Holt R."/>
            <person name="Huang W."/>
            <person name="Islam-Faridi N."/>
            <person name="Jones S."/>
            <person name="Jones-Rhoades M."/>
            <person name="Jorgensen R."/>
            <person name="Joshi C."/>
            <person name="Kangasjarvi J."/>
            <person name="Karlsson J."/>
            <person name="Kelleher C."/>
            <person name="Kirkpatrick R."/>
            <person name="Kirst M."/>
            <person name="Kohler A."/>
            <person name="Kalluri U."/>
            <person name="Larimer F."/>
            <person name="Leebens-Mack J."/>
            <person name="Leple J.C."/>
            <person name="Locascio P."/>
            <person name="Lou Y."/>
            <person name="Lucas S."/>
            <person name="Martin F."/>
            <person name="Montanini B."/>
            <person name="Napoli C."/>
            <person name="Nelson D.R."/>
            <person name="Nelson C."/>
            <person name="Nieminen K."/>
            <person name="Nilsson O."/>
            <person name="Pereda V."/>
            <person name="Peter G."/>
            <person name="Philippe R."/>
            <person name="Pilate G."/>
            <person name="Poliakov A."/>
            <person name="Razumovskaya J."/>
            <person name="Richardson P."/>
            <person name="Rinaldi C."/>
            <person name="Ritland K."/>
            <person name="Rouze P."/>
            <person name="Ryaboy D."/>
            <person name="Schmutz J."/>
            <person name="Schrader J."/>
            <person name="Segerman B."/>
            <person name="Shin H."/>
            <person name="Siddiqui A."/>
            <person name="Sterky F."/>
            <person name="Terry A."/>
            <person name="Tsai C.J."/>
            <person name="Uberbacher E."/>
            <person name="Unneberg P."/>
            <person name="Vahala J."/>
            <person name="Wall K."/>
            <person name="Wessler S."/>
            <person name="Yang G."/>
            <person name="Yin T."/>
            <person name="Douglas C."/>
            <person name="Marra M."/>
            <person name="Sandberg G."/>
            <person name="Van de Peer Y."/>
            <person name="Rokhsar D."/>
        </authorList>
    </citation>
    <scope>NUCLEOTIDE SEQUENCE [LARGE SCALE GENOMIC DNA]</scope>
    <source>
        <strain evidence="2">cv. Nisqually</strain>
    </source>
</reference>